<keyword evidence="1" id="KW-0472">Membrane</keyword>
<evidence type="ECO:0000313" key="3">
    <source>
        <dbReference type="EMBL" id="TDA38781.1"/>
    </source>
</evidence>
<accession>A0A523BCV2</accession>
<evidence type="ECO:0008006" key="6">
    <source>
        <dbReference type="Google" id="ProtNLM"/>
    </source>
</evidence>
<dbReference type="Proteomes" id="UP000317265">
    <property type="component" value="Unassembled WGS sequence"/>
</dbReference>
<feature type="transmembrane region" description="Helical" evidence="1">
    <location>
        <begin position="43"/>
        <end position="64"/>
    </location>
</feature>
<reference evidence="3 5" key="1">
    <citation type="journal article" date="2019" name="Nat. Microbiol.">
        <title>Expanding anaerobic alkane metabolism in the domain of Archaea.</title>
        <authorList>
            <person name="Wang Y."/>
            <person name="Wegener G."/>
            <person name="Hou J."/>
            <person name="Wang F."/>
            <person name="Xiao X."/>
        </authorList>
    </citation>
    <scope>NUCLEOTIDE SEQUENCE [LARGE SCALE GENOMIC DNA]</scope>
    <source>
        <strain evidence="3">WYZ-LMO11</strain>
    </source>
</reference>
<organism evidence="3 5">
    <name type="scientific">Thermoproteota archaeon</name>
    <dbReference type="NCBI Taxonomy" id="2056631"/>
    <lineage>
        <taxon>Archaea</taxon>
        <taxon>Thermoproteota</taxon>
    </lineage>
</organism>
<dbReference type="EMBL" id="QNVI01000042">
    <property type="protein sequence ID" value="TDA38781.1"/>
    <property type="molecule type" value="Genomic_DNA"/>
</dbReference>
<feature type="transmembrane region" description="Helical" evidence="1">
    <location>
        <begin position="97"/>
        <end position="114"/>
    </location>
</feature>
<name>A0A523BCV2_9CREN</name>
<evidence type="ECO:0000256" key="1">
    <source>
        <dbReference type="SAM" id="Phobius"/>
    </source>
</evidence>
<dbReference type="Gene3D" id="1.10.1760.20">
    <property type="match status" value="1"/>
</dbReference>
<comment type="caution">
    <text evidence="3">The sequence shown here is derived from an EMBL/GenBank/DDBJ whole genome shotgun (WGS) entry which is preliminary data.</text>
</comment>
<keyword evidence="1" id="KW-1133">Transmembrane helix</keyword>
<evidence type="ECO:0000313" key="5">
    <source>
        <dbReference type="Proteomes" id="UP000317265"/>
    </source>
</evidence>
<reference evidence="2 4" key="2">
    <citation type="journal article" date="2019" name="Nat. Microbiol.">
        <title>Wide diversity of methane and short-chain alkane metabolisms in uncultured archaea.</title>
        <authorList>
            <person name="Borrel G."/>
            <person name="Adam P.S."/>
            <person name="McKay L.J."/>
            <person name="Chen L.X."/>
            <person name="Sierra-Garcia I.N."/>
            <person name="Sieber C.M."/>
            <person name="Letourneur Q."/>
            <person name="Ghozlane A."/>
            <person name="Andersen G.L."/>
            <person name="Li W.J."/>
            <person name="Hallam S.J."/>
            <person name="Muyzer G."/>
            <person name="de Oliveira V.M."/>
            <person name="Inskeep W.P."/>
            <person name="Banfield J.F."/>
            <person name="Gribaldo S."/>
        </authorList>
    </citation>
    <scope>NUCLEOTIDE SEQUENCE [LARGE SCALE GENOMIC DNA]</scope>
    <source>
        <strain evidence="2">Verst-YHS</strain>
    </source>
</reference>
<feature type="transmembrane region" description="Helical" evidence="1">
    <location>
        <begin position="153"/>
        <end position="179"/>
    </location>
</feature>
<keyword evidence="1" id="KW-0812">Transmembrane</keyword>
<feature type="transmembrane region" description="Helical" evidence="1">
    <location>
        <begin position="120"/>
        <end position="141"/>
    </location>
</feature>
<feature type="transmembrane region" description="Helical" evidence="1">
    <location>
        <begin position="199"/>
        <end position="216"/>
    </location>
</feature>
<evidence type="ECO:0000313" key="4">
    <source>
        <dbReference type="Proteomes" id="UP000316080"/>
    </source>
</evidence>
<dbReference type="EMBL" id="RXIH01000045">
    <property type="protein sequence ID" value="RZN55356.1"/>
    <property type="molecule type" value="Genomic_DNA"/>
</dbReference>
<feature type="transmembrane region" description="Helical" evidence="1">
    <location>
        <begin position="70"/>
        <end position="90"/>
    </location>
</feature>
<evidence type="ECO:0000313" key="2">
    <source>
        <dbReference type="EMBL" id="RZN55356.1"/>
    </source>
</evidence>
<protein>
    <recommendedName>
        <fullName evidence="6">ECF transporter S component</fullName>
    </recommendedName>
</protein>
<dbReference type="AlphaFoldDB" id="A0A523BCV2"/>
<dbReference type="Proteomes" id="UP000316080">
    <property type="component" value="Unassembled WGS sequence"/>
</dbReference>
<dbReference type="Pfam" id="PF12822">
    <property type="entry name" value="ECF_trnsprt"/>
    <property type="match status" value="1"/>
</dbReference>
<feature type="transmembrane region" description="Helical" evidence="1">
    <location>
        <begin position="6"/>
        <end position="31"/>
    </location>
</feature>
<proteinExistence type="predicted"/>
<sequence>MNIRKITVIAIFSAIYAIVSLLPGFQVIGMPGVDIRISRTLDIIYGIILGPLFGSLASFIGAIIGRIITGGGIGLLFTPLTIVSSFISGITYVKEKGWIISSIIFSIIITSWYIGPGKEIPFYAIPHIIGLLILIILGYRIRSLINSKNNKNTLLGLILISYSSTMAGQMVGNMIFLVLINPPPIFFMTTLPLTIFERITITLISALIGLPLIRVINKLIKL</sequence>
<dbReference type="GO" id="GO:0022857">
    <property type="term" value="F:transmembrane transporter activity"/>
    <property type="evidence" value="ECO:0007669"/>
    <property type="project" value="InterPro"/>
</dbReference>
<gene>
    <name evidence="3" type="ORF">DSO09_03610</name>
    <name evidence="2" type="ORF">EF809_05625</name>
</gene>
<dbReference type="InterPro" id="IPR024529">
    <property type="entry name" value="ECF_trnsprt_substrate-spec"/>
</dbReference>